<dbReference type="PANTHER" id="PTHR43357">
    <property type="entry name" value="INNER MEMBRANE ABC TRANSPORTER PERMEASE PROTEIN YDCV"/>
    <property type="match status" value="1"/>
</dbReference>
<dbReference type="GO" id="GO:0005886">
    <property type="term" value="C:plasma membrane"/>
    <property type="evidence" value="ECO:0007669"/>
    <property type="project" value="UniProtKB-SubCell"/>
</dbReference>
<evidence type="ECO:0000256" key="4">
    <source>
        <dbReference type="ARBA" id="ARBA00022519"/>
    </source>
</evidence>
<sequence length="267" mass="28866">MAMSANPKLSTWAGILLLISLPAPILIIIGASFSDTSYIQFPPEGLSLRWYRDALFDPRWPRAFAISVGIAAVTAVIVTIVNFMAAYYTQRHAPKLATWLELAIFSPLFFPHAAMGVAMVALVAQFGLIGTAPGIVLAHLIVTLPFSYRPIHIALRSLDPDLVRAANVMGASEWRALKDIVIPMCRSGILTSLLFAGIISFDEVTVTMFLIGPNISTLPVQIFSFVQDSATPVLAAISTISVLITFLAVIILDRVAGLTFFVRHDGA</sequence>
<dbReference type="Pfam" id="PF00528">
    <property type="entry name" value="BPD_transp_1"/>
    <property type="match status" value="1"/>
</dbReference>
<comment type="subcellular location">
    <subcellularLocation>
        <location evidence="1">Cell inner membrane</location>
        <topology evidence="1">Multi-pass membrane protein</topology>
    </subcellularLocation>
    <subcellularLocation>
        <location evidence="8">Cell membrane</location>
        <topology evidence="8">Multi-pass membrane protein</topology>
    </subcellularLocation>
</comment>
<feature type="transmembrane region" description="Helical" evidence="8">
    <location>
        <begin position="188"/>
        <end position="211"/>
    </location>
</feature>
<evidence type="ECO:0000256" key="5">
    <source>
        <dbReference type="ARBA" id="ARBA00022692"/>
    </source>
</evidence>
<proteinExistence type="inferred from homology"/>
<evidence type="ECO:0000256" key="6">
    <source>
        <dbReference type="ARBA" id="ARBA00022989"/>
    </source>
</evidence>
<evidence type="ECO:0000256" key="3">
    <source>
        <dbReference type="ARBA" id="ARBA00022475"/>
    </source>
</evidence>
<dbReference type="InterPro" id="IPR000515">
    <property type="entry name" value="MetI-like"/>
</dbReference>
<evidence type="ECO:0000313" key="10">
    <source>
        <dbReference type="EMBL" id="UZF89338.1"/>
    </source>
</evidence>
<feature type="transmembrane region" description="Helical" evidence="8">
    <location>
        <begin position="99"/>
        <end position="122"/>
    </location>
</feature>
<evidence type="ECO:0000256" key="8">
    <source>
        <dbReference type="RuleBase" id="RU363032"/>
    </source>
</evidence>
<evidence type="ECO:0000259" key="9">
    <source>
        <dbReference type="PROSITE" id="PS50928"/>
    </source>
</evidence>
<dbReference type="AlphaFoldDB" id="A0A9E8CTQ6"/>
<evidence type="ECO:0000256" key="1">
    <source>
        <dbReference type="ARBA" id="ARBA00004429"/>
    </source>
</evidence>
<keyword evidence="6 8" id="KW-1133">Transmembrane helix</keyword>
<keyword evidence="5 8" id="KW-0812">Transmembrane</keyword>
<feature type="transmembrane region" description="Helical" evidence="8">
    <location>
        <begin position="231"/>
        <end position="252"/>
    </location>
</feature>
<evidence type="ECO:0000256" key="2">
    <source>
        <dbReference type="ARBA" id="ARBA00022448"/>
    </source>
</evidence>
<feature type="transmembrane region" description="Helical" evidence="8">
    <location>
        <begin position="12"/>
        <end position="33"/>
    </location>
</feature>
<gene>
    <name evidence="10" type="ORF">NWE54_11380</name>
</gene>
<keyword evidence="4" id="KW-0997">Cell inner membrane</keyword>
<dbReference type="CDD" id="cd06261">
    <property type="entry name" value="TM_PBP2"/>
    <property type="match status" value="1"/>
</dbReference>
<dbReference type="EMBL" id="CP102774">
    <property type="protein sequence ID" value="UZF89338.1"/>
    <property type="molecule type" value="Genomic_DNA"/>
</dbReference>
<accession>A0A9E8CTQ6</accession>
<keyword evidence="7 8" id="KW-0472">Membrane</keyword>
<name>A0A9E8CTQ6_9HYPH</name>
<dbReference type="PANTHER" id="PTHR43357:SF4">
    <property type="entry name" value="INNER MEMBRANE ABC TRANSPORTER PERMEASE PROTEIN YDCV"/>
    <property type="match status" value="1"/>
</dbReference>
<dbReference type="Gene3D" id="1.10.3720.10">
    <property type="entry name" value="MetI-like"/>
    <property type="match status" value="1"/>
</dbReference>
<dbReference type="GO" id="GO:0055085">
    <property type="term" value="P:transmembrane transport"/>
    <property type="evidence" value="ECO:0007669"/>
    <property type="project" value="InterPro"/>
</dbReference>
<feature type="transmembrane region" description="Helical" evidence="8">
    <location>
        <begin position="63"/>
        <end position="87"/>
    </location>
</feature>
<evidence type="ECO:0000256" key="7">
    <source>
        <dbReference type="ARBA" id="ARBA00023136"/>
    </source>
</evidence>
<protein>
    <submittedName>
        <fullName evidence="10">ABC transporter permease</fullName>
    </submittedName>
</protein>
<feature type="transmembrane region" description="Helical" evidence="8">
    <location>
        <begin position="128"/>
        <end position="148"/>
    </location>
</feature>
<comment type="similarity">
    <text evidence="8">Belongs to the binding-protein-dependent transport system permease family.</text>
</comment>
<feature type="domain" description="ABC transmembrane type-1" evidence="9">
    <location>
        <begin position="64"/>
        <end position="252"/>
    </location>
</feature>
<organism evidence="10">
    <name type="scientific">Bosea sp. NBC_00436</name>
    <dbReference type="NCBI Taxonomy" id="2969620"/>
    <lineage>
        <taxon>Bacteria</taxon>
        <taxon>Pseudomonadati</taxon>
        <taxon>Pseudomonadota</taxon>
        <taxon>Alphaproteobacteria</taxon>
        <taxon>Hyphomicrobiales</taxon>
        <taxon>Boseaceae</taxon>
        <taxon>Bosea</taxon>
    </lineage>
</organism>
<reference evidence="10" key="1">
    <citation type="submission" date="2022-08" db="EMBL/GenBank/DDBJ databases">
        <title>Complete Genome Sequences of 2 Bosea sp. soil isolates.</title>
        <authorList>
            <person name="Alvarez Arevalo M."/>
            <person name="Sterndorff E.B."/>
            <person name="Faurdal D."/>
            <person name="Joergensen T.S."/>
            <person name="Weber T."/>
        </authorList>
    </citation>
    <scope>NUCLEOTIDE SEQUENCE</scope>
    <source>
        <strain evidence="10">NBC_00436</strain>
    </source>
</reference>
<keyword evidence="3" id="KW-1003">Cell membrane</keyword>
<dbReference type="SUPFAM" id="SSF161098">
    <property type="entry name" value="MetI-like"/>
    <property type="match status" value="1"/>
</dbReference>
<keyword evidence="2 8" id="KW-0813">Transport</keyword>
<dbReference type="PROSITE" id="PS50928">
    <property type="entry name" value="ABC_TM1"/>
    <property type="match status" value="1"/>
</dbReference>
<dbReference type="InterPro" id="IPR035906">
    <property type="entry name" value="MetI-like_sf"/>
</dbReference>